<dbReference type="EMBL" id="JALLAZ020000235">
    <property type="protein sequence ID" value="KAL3799877.1"/>
    <property type="molecule type" value="Genomic_DNA"/>
</dbReference>
<name>A0ABD3QIK1_9STRA</name>
<comment type="caution">
    <text evidence="2">The sequence shown here is derived from an EMBL/GenBank/DDBJ whole genome shotgun (WGS) entry which is preliminary data.</text>
</comment>
<evidence type="ECO:0000313" key="2">
    <source>
        <dbReference type="EMBL" id="KAL3799877.1"/>
    </source>
</evidence>
<dbReference type="InterPro" id="IPR052201">
    <property type="entry name" value="LRR-containing_regulator"/>
</dbReference>
<reference evidence="2 3" key="1">
    <citation type="submission" date="2024-10" db="EMBL/GenBank/DDBJ databases">
        <title>Updated reference genomes for cyclostephanoid diatoms.</title>
        <authorList>
            <person name="Roberts W.R."/>
            <person name="Alverson A.J."/>
        </authorList>
    </citation>
    <scope>NUCLEOTIDE SEQUENCE [LARGE SCALE GENOMIC DNA]</scope>
    <source>
        <strain evidence="2 3">AJA276-08</strain>
    </source>
</reference>
<keyword evidence="3" id="KW-1185">Reference proteome</keyword>
<proteinExistence type="predicted"/>
<dbReference type="SUPFAM" id="SSF52047">
    <property type="entry name" value="RNI-like"/>
    <property type="match status" value="1"/>
</dbReference>
<dbReference type="SMART" id="SM00368">
    <property type="entry name" value="LRR_RI"/>
    <property type="match status" value="3"/>
</dbReference>
<sequence>MPTQLIPYTGAPYTYWTSKGHSQLYSFEMMNLQRQLRQWASYLNTRRFADGELFIELSPDCHHSMLVEGILLYDDALLPLWKNFCDGLAAMTSISPQKFLLIIQDVQLSRSVLSLLSPVLNQAQIAGLLLRNNMLPRRGIRCLTKFLKRSPHLKCLAACNELESNETCIAFAEAVKQHPSIESLILHQIGLGHNRSLMTSIMPSLHNRTLEAVSLGNNNIDSFGAGLIADFLKANPTLKTLHLDKNLLSDDDVALLAESLTTNTNLVELNLHENQFGACGVNALLRCVYNKISLNAIHDSNHTCHIKFPAEQCGELLTEDEFNVIFNPNGESPIIRKQAKIALAICGATGSVNFLLLGDVPVRLMPHALALMAVLNADAVCRCPSILDLVTQVLSGWNMPWLFTHHRSRGGWRSQGMLLRSKRGRNTSLCVPLRRSARLRIE</sequence>
<gene>
    <name evidence="2" type="ORF">ACHAW5_004389</name>
</gene>
<dbReference type="InterPro" id="IPR032675">
    <property type="entry name" value="LRR_dom_sf"/>
</dbReference>
<accession>A0ABD3QIK1</accession>
<dbReference type="Proteomes" id="UP001530315">
    <property type="component" value="Unassembled WGS sequence"/>
</dbReference>
<organism evidence="2 3">
    <name type="scientific">Stephanodiscus triporus</name>
    <dbReference type="NCBI Taxonomy" id="2934178"/>
    <lineage>
        <taxon>Eukaryota</taxon>
        <taxon>Sar</taxon>
        <taxon>Stramenopiles</taxon>
        <taxon>Ochrophyta</taxon>
        <taxon>Bacillariophyta</taxon>
        <taxon>Coscinodiscophyceae</taxon>
        <taxon>Thalassiosirophycidae</taxon>
        <taxon>Stephanodiscales</taxon>
        <taxon>Stephanodiscaceae</taxon>
        <taxon>Stephanodiscus</taxon>
    </lineage>
</organism>
<dbReference type="AlphaFoldDB" id="A0ABD3QIK1"/>
<evidence type="ECO:0000256" key="1">
    <source>
        <dbReference type="ARBA" id="ARBA00022737"/>
    </source>
</evidence>
<evidence type="ECO:0000313" key="3">
    <source>
        <dbReference type="Proteomes" id="UP001530315"/>
    </source>
</evidence>
<keyword evidence="1" id="KW-0677">Repeat</keyword>
<protein>
    <submittedName>
        <fullName evidence="2">Uncharacterized protein</fullName>
    </submittedName>
</protein>
<dbReference type="PANTHER" id="PTHR24111:SF0">
    <property type="entry name" value="LEUCINE-RICH REPEAT-CONTAINING PROTEIN"/>
    <property type="match status" value="1"/>
</dbReference>
<dbReference type="PANTHER" id="PTHR24111">
    <property type="entry name" value="LEUCINE-RICH REPEAT-CONTAINING PROTEIN 34"/>
    <property type="match status" value="1"/>
</dbReference>
<dbReference type="Gene3D" id="3.80.10.10">
    <property type="entry name" value="Ribonuclease Inhibitor"/>
    <property type="match status" value="2"/>
</dbReference>